<dbReference type="HOGENOM" id="CLU_154322_0_0_2"/>
<sequence length="159" mass="18513">MPSTTVPSKIEWPDILNESVHTSDDVDIGDIYALSRDFVVVKRGIIHKIHYYYIPINKVEGWDGNVLWLKITEDEVKRNYERDRNPNPLRYSLKDYPAYSGATYPELMIISPKGEKIAYTDTTTAQTEKEEERVIYKCDLCDSQFRTEEELSRHVPASH</sequence>
<reference evidence="2 3" key="1">
    <citation type="journal article" date="2012" name="Environ. Microbiol.">
        <title>The genome of the ammonia-oxidizing Candidatus Nitrososphaera gargensis: insights into metabolic versatility and environmental adaptations.</title>
        <authorList>
            <person name="Spang A."/>
            <person name="Poehlein A."/>
            <person name="Offre P."/>
            <person name="Zumbragel S."/>
            <person name="Haider S."/>
            <person name="Rychlik N."/>
            <person name="Nowka B."/>
            <person name="Schmeisser C."/>
            <person name="Lebedeva E.V."/>
            <person name="Rattei T."/>
            <person name="Bohm C."/>
            <person name="Schmid M."/>
            <person name="Galushko A."/>
            <person name="Hatzenpichler R."/>
            <person name="Weinmaier T."/>
            <person name="Daniel R."/>
            <person name="Schleper C."/>
            <person name="Spieck E."/>
            <person name="Streit W."/>
            <person name="Wagner M."/>
        </authorList>
    </citation>
    <scope>NUCLEOTIDE SEQUENCE [LARGE SCALE GENOMIC DNA]</scope>
    <source>
        <strain evidence="3">Ga9.2</strain>
    </source>
</reference>
<dbReference type="Proteomes" id="UP000008037">
    <property type="component" value="Chromosome"/>
</dbReference>
<dbReference type="BioCyc" id="CNIT1237085:G1324-3355-MONOMER"/>
<name>K0IJN7_NITGG</name>
<dbReference type="PROSITE" id="PS00028">
    <property type="entry name" value="ZINC_FINGER_C2H2_1"/>
    <property type="match status" value="1"/>
</dbReference>
<dbReference type="InterPro" id="IPR013087">
    <property type="entry name" value="Znf_C2H2_type"/>
</dbReference>
<proteinExistence type="predicted"/>
<keyword evidence="3" id="KW-1185">Reference proteome</keyword>
<dbReference type="GeneID" id="13797165"/>
<evidence type="ECO:0000313" key="2">
    <source>
        <dbReference type="EMBL" id="AFU60270.1"/>
    </source>
</evidence>
<feature type="domain" description="C2H2-type" evidence="1">
    <location>
        <begin position="136"/>
        <end position="159"/>
    </location>
</feature>
<accession>K0IJN7</accession>
<dbReference type="AlphaFoldDB" id="K0IJN7"/>
<dbReference type="KEGG" id="nga:Ngar_c33550"/>
<evidence type="ECO:0000259" key="1">
    <source>
        <dbReference type="PROSITE" id="PS50157"/>
    </source>
</evidence>
<gene>
    <name evidence="2" type="ordered locus">Ngar_c33550</name>
</gene>
<protein>
    <submittedName>
        <fullName evidence="2">Zinc finger C2H2 domain-containing protein</fullName>
    </submittedName>
</protein>
<dbReference type="EMBL" id="CP002408">
    <property type="protein sequence ID" value="AFU60270.1"/>
    <property type="molecule type" value="Genomic_DNA"/>
</dbReference>
<evidence type="ECO:0000313" key="3">
    <source>
        <dbReference type="Proteomes" id="UP000008037"/>
    </source>
</evidence>
<organism evidence="2 3">
    <name type="scientific">Nitrososphaera gargensis (strain Ga9.2)</name>
    <dbReference type="NCBI Taxonomy" id="1237085"/>
    <lineage>
        <taxon>Archaea</taxon>
        <taxon>Nitrososphaerota</taxon>
        <taxon>Nitrososphaeria</taxon>
        <taxon>Nitrososphaerales</taxon>
        <taxon>Nitrososphaeraceae</taxon>
        <taxon>Nitrososphaera</taxon>
    </lineage>
</organism>
<dbReference type="RefSeq" id="WP_015020803.1">
    <property type="nucleotide sequence ID" value="NC_018719.1"/>
</dbReference>
<dbReference type="InParanoid" id="K0IJN7"/>
<dbReference type="PROSITE" id="PS50157">
    <property type="entry name" value="ZINC_FINGER_C2H2_2"/>
    <property type="match status" value="1"/>
</dbReference>